<dbReference type="AlphaFoldDB" id="A0A2R6XZ62"/>
<dbReference type="EMBL" id="PEBX01000080">
    <property type="protein sequence ID" value="PTQ55714.1"/>
    <property type="molecule type" value="Genomic_DNA"/>
</dbReference>
<evidence type="ECO:0000313" key="1">
    <source>
        <dbReference type="EMBL" id="PTQ55714.1"/>
    </source>
</evidence>
<reference evidence="2" key="1">
    <citation type="journal article" date="2018" name="Sci. Rep.">
        <title>Lignite coal burning seam in the remote Altai Mountains harbors a hydrogen-driven thermophilic microbial community.</title>
        <authorList>
            <person name="Kadnikov V.V."/>
            <person name="Mardanov A.V."/>
            <person name="Ivasenko D.A."/>
            <person name="Antsiferov D.V."/>
            <person name="Beletsky A.V."/>
            <person name="Karnachuk O.V."/>
            <person name="Ravin N.V."/>
        </authorList>
    </citation>
    <scope>NUCLEOTIDE SEQUENCE [LARGE SCALE GENOMIC DNA]</scope>
</reference>
<proteinExistence type="predicted"/>
<gene>
    <name evidence="1" type="ORF">BSOLF_1535</name>
</gene>
<evidence type="ECO:0000313" key="2">
    <source>
        <dbReference type="Proteomes" id="UP000244338"/>
    </source>
</evidence>
<organism evidence="1 2">
    <name type="scientific">Candidatus Carbonibacillus altaicus</name>
    <dbReference type="NCBI Taxonomy" id="2163959"/>
    <lineage>
        <taxon>Bacteria</taxon>
        <taxon>Bacillati</taxon>
        <taxon>Bacillota</taxon>
        <taxon>Bacilli</taxon>
        <taxon>Bacillales</taxon>
        <taxon>Candidatus Carbonibacillus</taxon>
    </lineage>
</organism>
<accession>A0A2R6XZ62</accession>
<dbReference type="Proteomes" id="UP000244338">
    <property type="component" value="Unassembled WGS sequence"/>
</dbReference>
<name>A0A2R6XZ62_9BACL</name>
<protein>
    <submittedName>
        <fullName evidence="1">Uncharacterized protein</fullName>
    </submittedName>
</protein>
<sequence>MSPHEEEYFNIILQMAVERFSERALYRLGSVEEVIRKLRDDPQGEGVWLGQFVDVFFNDLLLHQIEGYAFIVRALSDQPIRLSSLFDGPNERAETLETILRRLAVTSFADLLQKKTIEVLEQQSMYGGV</sequence>
<comment type="caution">
    <text evidence="1">The sequence shown here is derived from an EMBL/GenBank/DDBJ whole genome shotgun (WGS) entry which is preliminary data.</text>
</comment>